<dbReference type="InterPro" id="IPR036397">
    <property type="entry name" value="RNaseH_sf"/>
</dbReference>
<dbReference type="InterPro" id="IPR052929">
    <property type="entry name" value="RNase_H-like_EbsB-rel"/>
</dbReference>
<evidence type="ECO:0000259" key="1">
    <source>
        <dbReference type="Pfam" id="PF13456"/>
    </source>
</evidence>
<dbReference type="Proteomes" id="UP000828251">
    <property type="component" value="Unassembled WGS sequence"/>
</dbReference>
<dbReference type="InterPro" id="IPR002156">
    <property type="entry name" value="RNaseH_domain"/>
</dbReference>
<protein>
    <recommendedName>
        <fullName evidence="1">RNase H type-1 domain-containing protein</fullName>
    </recommendedName>
</protein>
<keyword evidence="3" id="KW-1185">Reference proteome</keyword>
<evidence type="ECO:0000313" key="2">
    <source>
        <dbReference type="EMBL" id="KAH1130818.1"/>
    </source>
</evidence>
<comment type="caution">
    <text evidence="2">The sequence shown here is derived from an EMBL/GenBank/DDBJ whole genome shotgun (WGS) entry which is preliminary data.</text>
</comment>
<dbReference type="GO" id="GO:0004523">
    <property type="term" value="F:RNA-DNA hybrid ribonuclease activity"/>
    <property type="evidence" value="ECO:0007669"/>
    <property type="project" value="InterPro"/>
</dbReference>
<proteinExistence type="predicted"/>
<dbReference type="InterPro" id="IPR044730">
    <property type="entry name" value="RNase_H-like_dom_plant"/>
</dbReference>
<dbReference type="Pfam" id="PF13456">
    <property type="entry name" value="RVT_3"/>
    <property type="match status" value="1"/>
</dbReference>
<accession>A0A9D4AN47</accession>
<dbReference type="SUPFAM" id="SSF53098">
    <property type="entry name" value="Ribonuclease H-like"/>
    <property type="match status" value="1"/>
</dbReference>
<evidence type="ECO:0000313" key="3">
    <source>
        <dbReference type="Proteomes" id="UP000828251"/>
    </source>
</evidence>
<dbReference type="EMBL" id="JAIQCV010000001">
    <property type="protein sequence ID" value="KAH1130818.1"/>
    <property type="molecule type" value="Genomic_DNA"/>
</dbReference>
<dbReference type="AlphaFoldDB" id="A0A9D4AN47"/>
<dbReference type="PANTHER" id="PTHR47074">
    <property type="entry name" value="BNAC02G40300D PROTEIN"/>
    <property type="match status" value="1"/>
</dbReference>
<gene>
    <name evidence="2" type="ORF">J1N35_002196</name>
</gene>
<reference evidence="2 3" key="1">
    <citation type="journal article" date="2021" name="Plant Biotechnol. J.">
        <title>Multi-omics assisted identification of the key and species-specific regulatory components of drought-tolerant mechanisms in Gossypium stocksii.</title>
        <authorList>
            <person name="Yu D."/>
            <person name="Ke L."/>
            <person name="Zhang D."/>
            <person name="Wu Y."/>
            <person name="Sun Y."/>
            <person name="Mei J."/>
            <person name="Sun J."/>
            <person name="Sun Y."/>
        </authorList>
    </citation>
    <scope>NUCLEOTIDE SEQUENCE [LARGE SCALE GENOMIC DNA]</scope>
    <source>
        <strain evidence="3">cv. E1</strain>
        <tissue evidence="2">Leaf</tissue>
    </source>
</reference>
<sequence length="216" mass="24470">MNKFIHEGIIQSGSQMVGFIRNYIKEIDGLSKCLPVCHFHTGRWVASKEPFLKIKFDAAFNKNKNMSCLGLVVRNAKAEVFCSKIIIHENIPSSFATEAMARLQALHFRLQLSLRKIGIEGDSRSVIRKLREEKEDRSDIEVFIKDSKHLSLGFESYVFRFITLESNTVAHLLATEGLKREKSTYLSKMVIAGAVEAMVTDQIWTDSMRDGIDALA</sequence>
<dbReference type="PANTHER" id="PTHR47074:SF61">
    <property type="entry name" value="RNASE H TYPE-1 DOMAIN-CONTAINING PROTEIN"/>
    <property type="match status" value="1"/>
</dbReference>
<feature type="domain" description="RNase H type-1" evidence="1">
    <location>
        <begin position="56"/>
        <end position="176"/>
    </location>
</feature>
<name>A0A9D4AN47_9ROSI</name>
<organism evidence="2 3">
    <name type="scientific">Gossypium stocksii</name>
    <dbReference type="NCBI Taxonomy" id="47602"/>
    <lineage>
        <taxon>Eukaryota</taxon>
        <taxon>Viridiplantae</taxon>
        <taxon>Streptophyta</taxon>
        <taxon>Embryophyta</taxon>
        <taxon>Tracheophyta</taxon>
        <taxon>Spermatophyta</taxon>
        <taxon>Magnoliopsida</taxon>
        <taxon>eudicotyledons</taxon>
        <taxon>Gunneridae</taxon>
        <taxon>Pentapetalae</taxon>
        <taxon>rosids</taxon>
        <taxon>malvids</taxon>
        <taxon>Malvales</taxon>
        <taxon>Malvaceae</taxon>
        <taxon>Malvoideae</taxon>
        <taxon>Gossypium</taxon>
    </lineage>
</organism>
<dbReference type="OrthoDB" id="999700at2759"/>
<dbReference type="GO" id="GO:0003676">
    <property type="term" value="F:nucleic acid binding"/>
    <property type="evidence" value="ECO:0007669"/>
    <property type="project" value="InterPro"/>
</dbReference>
<dbReference type="InterPro" id="IPR012337">
    <property type="entry name" value="RNaseH-like_sf"/>
</dbReference>
<dbReference type="Gene3D" id="3.30.420.10">
    <property type="entry name" value="Ribonuclease H-like superfamily/Ribonuclease H"/>
    <property type="match status" value="1"/>
</dbReference>
<dbReference type="CDD" id="cd06222">
    <property type="entry name" value="RNase_H_like"/>
    <property type="match status" value="1"/>
</dbReference>